<proteinExistence type="predicted"/>
<name>A0AAX3WR16_9BACI</name>
<feature type="coiled-coil region" evidence="1">
    <location>
        <begin position="89"/>
        <end position="116"/>
    </location>
</feature>
<evidence type="ECO:0000313" key="3">
    <source>
        <dbReference type="Proteomes" id="UP001178322"/>
    </source>
</evidence>
<evidence type="ECO:0000256" key="1">
    <source>
        <dbReference type="SAM" id="Coils"/>
    </source>
</evidence>
<organism evidence="2 3">
    <name type="scientific">Lysinibacillus pakistanensis</name>
    <dbReference type="NCBI Taxonomy" id="759811"/>
    <lineage>
        <taxon>Bacteria</taxon>
        <taxon>Bacillati</taxon>
        <taxon>Bacillota</taxon>
        <taxon>Bacilli</taxon>
        <taxon>Bacillales</taxon>
        <taxon>Bacillaceae</taxon>
        <taxon>Lysinibacillus</taxon>
    </lineage>
</organism>
<sequence length="333" mass="37115">MAKFNVGDEIKVTQNTSFIGDKKTSGWHVGGQGVVKIGAIGIVESVLGDFIKAKFKKEDVDECTSNFSRKLRFDEIELVESKPTKNKRITALEETVAKQSKEISELKLIVHELRERPQLTTVINNAPQEPSTTNTVEDTPKMTRLVNGQWQPTTIEEVAEMMSLTPNQQRAAVIEKAKKFVEVNSNKKHFHVPYCDGSGLTSVIFGSSDALEFVVNEDKRTVVALIKSFSTRHEVYHRGITKCNPNDVFNEHIGKAIALGRALGLDVSEFEQAVQPTFAIGQIVYETEDKTYRTIAESGIYSEESMLTAIDSRSAKELSVIINDTNAKYEVIK</sequence>
<reference evidence="2" key="1">
    <citation type="submission" date="2023-05" db="EMBL/GenBank/DDBJ databases">
        <title>Comparative genomics of Bacillaceae isolates and their secondary metabolite potential.</title>
        <authorList>
            <person name="Song L."/>
            <person name="Nielsen L.J."/>
            <person name="Mohite O."/>
            <person name="Xu X."/>
            <person name="Weber T."/>
            <person name="Kovacs A.T."/>
        </authorList>
    </citation>
    <scope>NUCLEOTIDE SEQUENCE</scope>
    <source>
        <strain evidence="2">LY1</strain>
    </source>
</reference>
<accession>A0AAX3WR16</accession>
<dbReference type="EMBL" id="CP126101">
    <property type="protein sequence ID" value="WHY50288.1"/>
    <property type="molecule type" value="Genomic_DNA"/>
</dbReference>
<protein>
    <submittedName>
        <fullName evidence="2">Uncharacterized protein</fullName>
    </submittedName>
</protein>
<dbReference type="AlphaFoldDB" id="A0AAX3WR16"/>
<dbReference type="Proteomes" id="UP001178322">
    <property type="component" value="Chromosome"/>
</dbReference>
<keyword evidence="1" id="KW-0175">Coiled coil</keyword>
<evidence type="ECO:0000313" key="2">
    <source>
        <dbReference type="EMBL" id="WHY50288.1"/>
    </source>
</evidence>
<dbReference type="RefSeq" id="WP_283868972.1">
    <property type="nucleotide sequence ID" value="NZ_CP126101.1"/>
</dbReference>
<gene>
    <name evidence="2" type="ORF">QNH24_18420</name>
</gene>